<gene>
    <name evidence="2" type="ORF">CL2_20960</name>
</gene>
<reference evidence="2 3" key="1">
    <citation type="submission" date="2010-03" db="EMBL/GenBank/DDBJ databases">
        <title>The genome sequence of Clostridiales sp. SSC/2.</title>
        <authorList>
            <consortium name="metaHIT consortium -- http://www.metahit.eu/"/>
            <person name="Pajon A."/>
            <person name="Turner K."/>
            <person name="Parkhill J."/>
            <person name="Duncan S."/>
            <person name="Flint H."/>
        </authorList>
    </citation>
    <scope>NUCLEOTIDE SEQUENCE [LARGE SCALE GENOMIC DNA]</scope>
    <source>
        <strain evidence="2 3">SSC/2</strain>
    </source>
</reference>
<sequence>MKINTYNYMKGKKIYMIKNIMGAAIAVALAAGVGTTGVRSNTTYKKPTQIVASAKTTTLTDYHSNTEFTRSSDVKNIISTYGLKDSNKTSKIVYIPINNYSVNDADGQNNEVPVDTRLASYSVKKKGYKDQVSYVRSSTADTSLAQSIKESVATTYDFSNIASVSGKNTALESCLTSAYGFSVSNRSNINETFKLSSKNGADLNIYVLDRTYDYQLWETDLSHDISSDSYLGNGTIKRPVGIIITVSENS</sequence>
<evidence type="ECO:0000313" key="2">
    <source>
        <dbReference type="EMBL" id="CBL38972.1"/>
    </source>
</evidence>
<organism evidence="2 3">
    <name type="scientific">Anaerostipes hadrus</name>
    <dbReference type="NCBI Taxonomy" id="649756"/>
    <lineage>
        <taxon>Bacteria</taxon>
        <taxon>Bacillati</taxon>
        <taxon>Bacillota</taxon>
        <taxon>Clostridia</taxon>
        <taxon>Lachnospirales</taxon>
        <taxon>Lachnospiraceae</taxon>
        <taxon>Anaerostipes</taxon>
    </lineage>
</organism>
<feature type="signal peptide" evidence="1">
    <location>
        <begin position="1"/>
        <end position="30"/>
    </location>
</feature>
<evidence type="ECO:0000256" key="1">
    <source>
        <dbReference type="SAM" id="SignalP"/>
    </source>
</evidence>
<dbReference type="PATRIC" id="fig|245018.3.peg.2378"/>
<evidence type="ECO:0000313" key="3">
    <source>
        <dbReference type="Proteomes" id="UP000008960"/>
    </source>
</evidence>
<reference evidence="2 3" key="2">
    <citation type="submission" date="2010-03" db="EMBL/GenBank/DDBJ databases">
        <authorList>
            <person name="Pajon A."/>
        </authorList>
    </citation>
    <scope>NUCLEOTIDE SEQUENCE [LARGE SCALE GENOMIC DNA]</scope>
    <source>
        <strain evidence="2 3">SSC/2</strain>
    </source>
</reference>
<feature type="chain" id="PRO_5038703436" evidence="1">
    <location>
        <begin position="31"/>
        <end position="250"/>
    </location>
</feature>
<dbReference type="EMBL" id="FP929061">
    <property type="protein sequence ID" value="CBL38972.1"/>
    <property type="molecule type" value="Genomic_DNA"/>
</dbReference>
<dbReference type="KEGG" id="bprl:CL2_20960"/>
<dbReference type="Proteomes" id="UP000008960">
    <property type="component" value="Chromosome"/>
</dbReference>
<accession>D4MUA6</accession>
<protein>
    <submittedName>
        <fullName evidence="2">Uncharacterized protein</fullName>
    </submittedName>
</protein>
<keyword evidence="1" id="KW-0732">Signal</keyword>
<proteinExistence type="predicted"/>
<dbReference type="AlphaFoldDB" id="D4MUA6"/>
<name>D4MUA6_ANAHA</name>